<accession>A0A8J6BLM4</accession>
<dbReference type="EMBL" id="WNTK01002419">
    <property type="protein sequence ID" value="KAG9466050.1"/>
    <property type="molecule type" value="Genomic_DNA"/>
</dbReference>
<organism evidence="2 3">
    <name type="scientific">Eleutherodactylus coqui</name>
    <name type="common">Puerto Rican coqui</name>
    <dbReference type="NCBI Taxonomy" id="57060"/>
    <lineage>
        <taxon>Eukaryota</taxon>
        <taxon>Metazoa</taxon>
        <taxon>Chordata</taxon>
        <taxon>Craniata</taxon>
        <taxon>Vertebrata</taxon>
        <taxon>Euteleostomi</taxon>
        <taxon>Amphibia</taxon>
        <taxon>Batrachia</taxon>
        <taxon>Anura</taxon>
        <taxon>Neobatrachia</taxon>
        <taxon>Hyloidea</taxon>
        <taxon>Eleutherodactylidae</taxon>
        <taxon>Eleutherodactylinae</taxon>
        <taxon>Eleutherodactylus</taxon>
        <taxon>Eleutherodactylus</taxon>
    </lineage>
</organism>
<feature type="region of interest" description="Disordered" evidence="1">
    <location>
        <begin position="74"/>
        <end position="104"/>
    </location>
</feature>
<reference evidence="2" key="1">
    <citation type="thesis" date="2020" institute="ProQuest LLC" country="789 East Eisenhower Parkway, Ann Arbor, MI, USA">
        <title>Comparative Genomics and Chromosome Evolution.</title>
        <authorList>
            <person name="Mudd A.B."/>
        </authorList>
    </citation>
    <scope>NUCLEOTIDE SEQUENCE</scope>
    <source>
        <strain evidence="2">HN-11 Male</strain>
        <tissue evidence="2">Kidney and liver</tissue>
    </source>
</reference>
<evidence type="ECO:0000313" key="3">
    <source>
        <dbReference type="Proteomes" id="UP000770717"/>
    </source>
</evidence>
<evidence type="ECO:0000256" key="1">
    <source>
        <dbReference type="SAM" id="MobiDB-lite"/>
    </source>
</evidence>
<proteinExistence type="predicted"/>
<comment type="caution">
    <text evidence="2">The sequence shown here is derived from an EMBL/GenBank/DDBJ whole genome shotgun (WGS) entry which is preliminary data.</text>
</comment>
<keyword evidence="3" id="KW-1185">Reference proteome</keyword>
<gene>
    <name evidence="2" type="ORF">GDO78_017301</name>
</gene>
<feature type="compositionally biased region" description="Basic and acidic residues" evidence="1">
    <location>
        <begin position="93"/>
        <end position="104"/>
    </location>
</feature>
<dbReference type="Proteomes" id="UP000770717">
    <property type="component" value="Unassembled WGS sequence"/>
</dbReference>
<evidence type="ECO:0000313" key="2">
    <source>
        <dbReference type="EMBL" id="KAG9466050.1"/>
    </source>
</evidence>
<name>A0A8J6BLM4_ELECQ</name>
<feature type="compositionally biased region" description="Polar residues" evidence="1">
    <location>
        <begin position="74"/>
        <end position="83"/>
    </location>
</feature>
<protein>
    <submittedName>
        <fullName evidence="2">Uncharacterized protein</fullName>
    </submittedName>
</protein>
<sequence length="104" mass="12145">MYKVPDKTLIFNIETRRTSEPVSIIWRGEIHHEDPWYKWPCSAGQLTPQVFPRRADGFFPHIAQCKMQQISCNALSPQSPNPRTSRHSNHLLRLTDRRGTPYTT</sequence>
<dbReference type="AlphaFoldDB" id="A0A8J6BLM4"/>